<evidence type="ECO:0000256" key="6">
    <source>
        <dbReference type="ARBA" id="ARBA00023136"/>
    </source>
</evidence>
<dbReference type="EMBL" id="JAXCGZ010022873">
    <property type="protein sequence ID" value="KAK7021850.1"/>
    <property type="molecule type" value="Genomic_DNA"/>
</dbReference>
<evidence type="ECO:0000313" key="10">
    <source>
        <dbReference type="Proteomes" id="UP001381693"/>
    </source>
</evidence>
<keyword evidence="3 7" id="KW-1133">Transmembrane helix</keyword>
<evidence type="ECO:0000256" key="7">
    <source>
        <dbReference type="SAM" id="Phobius"/>
    </source>
</evidence>
<dbReference type="Proteomes" id="UP001381693">
    <property type="component" value="Unassembled WGS sequence"/>
</dbReference>
<protein>
    <recommendedName>
        <fullName evidence="8">Fatty acid hydroxylase domain-containing protein</fullName>
    </recommendedName>
</protein>
<feature type="transmembrane region" description="Helical" evidence="7">
    <location>
        <begin position="67"/>
        <end position="86"/>
    </location>
</feature>
<keyword evidence="10" id="KW-1185">Reference proteome</keyword>
<dbReference type="InterPro" id="IPR051689">
    <property type="entry name" value="Sterol_desaturase/TMEM195"/>
</dbReference>
<dbReference type="GO" id="GO:0006643">
    <property type="term" value="P:membrane lipid metabolic process"/>
    <property type="evidence" value="ECO:0007669"/>
    <property type="project" value="TreeGrafter"/>
</dbReference>
<dbReference type="PANTHER" id="PTHR21624">
    <property type="entry name" value="STEROL DESATURASE-RELATED PROTEIN"/>
    <property type="match status" value="1"/>
</dbReference>
<evidence type="ECO:0000313" key="9">
    <source>
        <dbReference type="EMBL" id="KAK7021850.1"/>
    </source>
</evidence>
<evidence type="ECO:0000256" key="1">
    <source>
        <dbReference type="ARBA" id="ARBA00004127"/>
    </source>
</evidence>
<dbReference type="GO" id="GO:0008610">
    <property type="term" value="P:lipid biosynthetic process"/>
    <property type="evidence" value="ECO:0007669"/>
    <property type="project" value="InterPro"/>
</dbReference>
<evidence type="ECO:0000256" key="3">
    <source>
        <dbReference type="ARBA" id="ARBA00022989"/>
    </source>
</evidence>
<dbReference type="GO" id="GO:0050479">
    <property type="term" value="F:glyceryl-ether monooxygenase activity"/>
    <property type="evidence" value="ECO:0007669"/>
    <property type="project" value="TreeGrafter"/>
</dbReference>
<keyword evidence="6 7" id="KW-0472">Membrane</keyword>
<feature type="transmembrane region" description="Helical" evidence="7">
    <location>
        <begin position="106"/>
        <end position="122"/>
    </location>
</feature>
<dbReference type="GO" id="GO:0005783">
    <property type="term" value="C:endoplasmic reticulum"/>
    <property type="evidence" value="ECO:0007669"/>
    <property type="project" value="TreeGrafter"/>
</dbReference>
<evidence type="ECO:0000256" key="2">
    <source>
        <dbReference type="ARBA" id="ARBA00022692"/>
    </source>
</evidence>
<comment type="caution">
    <text evidence="9">The sequence shown here is derived from an EMBL/GenBank/DDBJ whole genome shotgun (WGS) entry which is preliminary data.</text>
</comment>
<dbReference type="AlphaFoldDB" id="A0AAN8WHL6"/>
<evidence type="ECO:0000256" key="5">
    <source>
        <dbReference type="ARBA" id="ARBA00023098"/>
    </source>
</evidence>
<keyword evidence="4" id="KW-0560">Oxidoreductase</keyword>
<dbReference type="PANTHER" id="PTHR21624:SF1">
    <property type="entry name" value="ALKYLGLYCEROL MONOOXYGENASE"/>
    <property type="match status" value="1"/>
</dbReference>
<name>A0AAN8WHL6_HALRR</name>
<organism evidence="9 10">
    <name type="scientific">Halocaridina rubra</name>
    <name type="common">Hawaiian red shrimp</name>
    <dbReference type="NCBI Taxonomy" id="373956"/>
    <lineage>
        <taxon>Eukaryota</taxon>
        <taxon>Metazoa</taxon>
        <taxon>Ecdysozoa</taxon>
        <taxon>Arthropoda</taxon>
        <taxon>Crustacea</taxon>
        <taxon>Multicrustacea</taxon>
        <taxon>Malacostraca</taxon>
        <taxon>Eumalacostraca</taxon>
        <taxon>Eucarida</taxon>
        <taxon>Decapoda</taxon>
        <taxon>Pleocyemata</taxon>
        <taxon>Caridea</taxon>
        <taxon>Atyoidea</taxon>
        <taxon>Atyidae</taxon>
        <taxon>Halocaridina</taxon>
    </lineage>
</organism>
<sequence>MSNRTVFEKAGSLLYLANPNTTTFQFAEEIPNYVNEAIPYFLFFIIVEFVVRTLLGRQTRAIDSYSNFAIGILHESTVFCSGFIMLLGYQTLYQYRLFDMPWDSKWTWFGTFIFVDFCYYWIHRANHEVNILWAAHQVHHSSEDYNLMTSLRLSIFQRAAYIGFYEPLALVGFPYPGVVVHAAFNYLFQFWVHTDLIKSTGPLEYIFMSPSHHRVHHGANKWCLDKNYASVFIIWDRIFGTFAAERDNEQIVYGLTDPPQTANPLWHEFYYFGVIYRKAKSMKTWKESLKSIFYGPGWMPGTPRLGDPDTFPDVKAPREKYDPPLSLLLKAYLAGHLLLSFIAQQYFLHQHAISSWYMVVIYLSFLFVTMSIIGAMLDGKWWSGILEAMRCAAVISYGRAFAITHYPMVDTIVLTFFSISMMVWVLHTIKVMKPSIDRLKVE</sequence>
<feature type="domain" description="Fatty acid hydroxylase" evidence="8">
    <location>
        <begin position="110"/>
        <end position="241"/>
    </location>
</feature>
<feature type="transmembrane region" description="Helical" evidence="7">
    <location>
        <begin position="354"/>
        <end position="376"/>
    </location>
</feature>
<proteinExistence type="predicted"/>
<dbReference type="Pfam" id="PF04116">
    <property type="entry name" value="FA_hydroxylase"/>
    <property type="match status" value="1"/>
</dbReference>
<gene>
    <name evidence="9" type="ORF">SK128_009105</name>
</gene>
<keyword evidence="5" id="KW-0443">Lipid metabolism</keyword>
<feature type="transmembrane region" description="Helical" evidence="7">
    <location>
        <begin position="37"/>
        <end position="55"/>
    </location>
</feature>
<dbReference type="GO" id="GO:0005506">
    <property type="term" value="F:iron ion binding"/>
    <property type="evidence" value="ECO:0007669"/>
    <property type="project" value="InterPro"/>
</dbReference>
<evidence type="ECO:0000256" key="4">
    <source>
        <dbReference type="ARBA" id="ARBA00023002"/>
    </source>
</evidence>
<dbReference type="GO" id="GO:0016020">
    <property type="term" value="C:membrane"/>
    <property type="evidence" value="ECO:0007669"/>
    <property type="project" value="GOC"/>
</dbReference>
<dbReference type="InterPro" id="IPR006694">
    <property type="entry name" value="Fatty_acid_hydroxylase"/>
</dbReference>
<accession>A0AAN8WHL6</accession>
<comment type="subcellular location">
    <subcellularLocation>
        <location evidence="1">Endomembrane system</location>
        <topology evidence="1">Multi-pass membrane protein</topology>
    </subcellularLocation>
</comment>
<feature type="transmembrane region" description="Helical" evidence="7">
    <location>
        <begin position="412"/>
        <end position="429"/>
    </location>
</feature>
<reference evidence="9 10" key="1">
    <citation type="submission" date="2023-11" db="EMBL/GenBank/DDBJ databases">
        <title>Halocaridina rubra genome assembly.</title>
        <authorList>
            <person name="Smith C."/>
        </authorList>
    </citation>
    <scope>NUCLEOTIDE SEQUENCE [LARGE SCALE GENOMIC DNA]</scope>
    <source>
        <strain evidence="9">EP-1</strain>
        <tissue evidence="9">Whole</tissue>
    </source>
</reference>
<keyword evidence="2 7" id="KW-0812">Transmembrane</keyword>
<evidence type="ECO:0000259" key="8">
    <source>
        <dbReference type="Pfam" id="PF04116"/>
    </source>
</evidence>